<sequence length="295" mass="32789">MSSSNSISFNGRQYKKAEIMSEMVSLAKQLASNAHLLADSPLPADTDLSESEQTEVQNQIAAMLILPPDALIIFWDAFAANHLNDIAVSLRRLSHTTQPHAVSTAIQILSLIPEPAEQDRHPYFRKFLRNSTAVKDVPNIVADAFVKGMTLKKPSGPGRHCTLIINTLFWCDTSLGDDGRASVDAGIRAALANAIQATLDHPRSAELDRMQRVEMERLKGILLTINMEELGPGGYFLKSTREHLEGRFDMCSGNDCDEDAELSCSKCKTVRYCGAECQSWHWKHGHRARCFQTDY</sequence>
<evidence type="ECO:0000256" key="3">
    <source>
        <dbReference type="ARBA" id="ARBA00022833"/>
    </source>
</evidence>
<evidence type="ECO:0000256" key="1">
    <source>
        <dbReference type="ARBA" id="ARBA00022723"/>
    </source>
</evidence>
<dbReference type="Proteomes" id="UP001362999">
    <property type="component" value="Unassembled WGS sequence"/>
</dbReference>
<comment type="caution">
    <text evidence="6">The sequence shown here is derived from an EMBL/GenBank/DDBJ whole genome shotgun (WGS) entry which is preliminary data.</text>
</comment>
<evidence type="ECO:0000313" key="6">
    <source>
        <dbReference type="EMBL" id="KAK7039409.1"/>
    </source>
</evidence>
<evidence type="ECO:0000313" key="7">
    <source>
        <dbReference type="Proteomes" id="UP001362999"/>
    </source>
</evidence>
<name>A0AAW0CLE9_9AGAR</name>
<evidence type="ECO:0000256" key="4">
    <source>
        <dbReference type="PROSITE-ProRule" id="PRU00134"/>
    </source>
</evidence>
<dbReference type="Gene3D" id="6.10.140.2220">
    <property type="match status" value="1"/>
</dbReference>
<dbReference type="SUPFAM" id="SSF144232">
    <property type="entry name" value="HIT/MYND zinc finger-like"/>
    <property type="match status" value="1"/>
</dbReference>
<dbReference type="PROSITE" id="PS50865">
    <property type="entry name" value="ZF_MYND_2"/>
    <property type="match status" value="1"/>
</dbReference>
<protein>
    <recommendedName>
        <fullName evidence="5">MYND-type domain-containing protein</fullName>
    </recommendedName>
</protein>
<dbReference type="EMBL" id="JAWWNJ010000016">
    <property type="protein sequence ID" value="KAK7039409.1"/>
    <property type="molecule type" value="Genomic_DNA"/>
</dbReference>
<keyword evidence="1" id="KW-0479">Metal-binding</keyword>
<dbReference type="InterPro" id="IPR002893">
    <property type="entry name" value="Znf_MYND"/>
</dbReference>
<evidence type="ECO:0000259" key="5">
    <source>
        <dbReference type="PROSITE" id="PS50865"/>
    </source>
</evidence>
<keyword evidence="2 4" id="KW-0863">Zinc-finger</keyword>
<dbReference type="GO" id="GO:0008270">
    <property type="term" value="F:zinc ion binding"/>
    <property type="evidence" value="ECO:0007669"/>
    <property type="project" value="UniProtKB-KW"/>
</dbReference>
<proteinExistence type="predicted"/>
<keyword evidence="7" id="KW-1185">Reference proteome</keyword>
<reference evidence="6 7" key="1">
    <citation type="journal article" date="2024" name="J Genomics">
        <title>Draft genome sequencing and assembly of Favolaschia claudopus CIRM-BRFM 2984 isolated from oak limbs.</title>
        <authorList>
            <person name="Navarro D."/>
            <person name="Drula E."/>
            <person name="Chaduli D."/>
            <person name="Cazenave R."/>
            <person name="Ahrendt S."/>
            <person name="Wang J."/>
            <person name="Lipzen A."/>
            <person name="Daum C."/>
            <person name="Barry K."/>
            <person name="Grigoriev I.V."/>
            <person name="Favel A."/>
            <person name="Rosso M.N."/>
            <person name="Martin F."/>
        </authorList>
    </citation>
    <scope>NUCLEOTIDE SEQUENCE [LARGE SCALE GENOMIC DNA]</scope>
    <source>
        <strain evidence="6 7">CIRM-BRFM 2984</strain>
    </source>
</reference>
<feature type="domain" description="MYND-type" evidence="5">
    <location>
        <begin position="253"/>
        <end position="290"/>
    </location>
</feature>
<dbReference type="AlphaFoldDB" id="A0AAW0CLE9"/>
<keyword evidence="3" id="KW-0862">Zinc</keyword>
<organism evidence="6 7">
    <name type="scientific">Favolaschia claudopus</name>
    <dbReference type="NCBI Taxonomy" id="2862362"/>
    <lineage>
        <taxon>Eukaryota</taxon>
        <taxon>Fungi</taxon>
        <taxon>Dikarya</taxon>
        <taxon>Basidiomycota</taxon>
        <taxon>Agaricomycotina</taxon>
        <taxon>Agaricomycetes</taxon>
        <taxon>Agaricomycetidae</taxon>
        <taxon>Agaricales</taxon>
        <taxon>Marasmiineae</taxon>
        <taxon>Mycenaceae</taxon>
        <taxon>Favolaschia</taxon>
    </lineage>
</organism>
<evidence type="ECO:0000256" key="2">
    <source>
        <dbReference type="ARBA" id="ARBA00022771"/>
    </source>
</evidence>
<dbReference type="Pfam" id="PF01753">
    <property type="entry name" value="zf-MYND"/>
    <property type="match status" value="1"/>
</dbReference>
<gene>
    <name evidence="6" type="ORF">R3P38DRAFT_2899366</name>
</gene>
<accession>A0AAW0CLE9</accession>